<sequence>MPHERPQRVSTVNDCVDQLLQRVGKKITLGLPLGLGKPLLFTNALYQRAKADPSIELHIVTALSLLPPAPSAGLEARFMTPIIERLYGAVPELDYARDVLNHDLPDNVKVSEFFFQVGSFLHHSEQQQHYICTNYTHAMRDLLALGINVIAQLVAPDDNPRATQQLSLSCNPDLSLDLFRHLRAAETVDQPIALIAECNPNLPFFGRDAAVPASTFDLILQNEASDYPLFAVPQEEISPADHLIGFYASSLIKDGGTLQVGIGSLGAALVYSICLRHQHNANWRELYQALDLAKHFPIATTAGGTEPFTKGLYGCSEMMVDGFIYLLEAGILTRNVYPDAELQEKINAGVIDPEHSDDERLQQGTVMHGGFYLGPNAFYEKLRQLSPQQRDRICMSSVNYINDLTNHRFGDQRLKVAQRVSGRFINSAIQCTLSGAVVSDGLDDGRVLSGVGGQYNFVAMAHELPDARSIITLRSTRTSGGKAKSTIVFSYGHCTIPRHLRDIVVTEYGIADLRGKSDEEVYLALIRIADARFQPELLEEAKKAGKIAADFCLPEAWQNNTPAAIERALQQFQKQGLFPAFPFGTELSDDEIELKQALEQLEQRTSTLPGKLCTLFKAVLFGSSHNEYSELLERMELQQTQGLKAWLDRRLLVVALKRAVALKQAGDSSRP</sequence>
<evidence type="ECO:0000313" key="3">
    <source>
        <dbReference type="Proteomes" id="UP000287198"/>
    </source>
</evidence>
<comment type="caution">
    <text evidence="2">The sequence shown here is derived from an EMBL/GenBank/DDBJ whole genome shotgun (WGS) entry which is preliminary data.</text>
</comment>
<dbReference type="Proteomes" id="UP000287198">
    <property type="component" value="Unassembled WGS sequence"/>
</dbReference>
<dbReference type="Gene3D" id="3.30.750.70">
    <property type="entry name" value="4-hydroxybutyrate coenzyme like domains"/>
    <property type="match status" value="1"/>
</dbReference>
<accession>A0A432XVQ0</accession>
<dbReference type="Gene3D" id="3.40.1080.10">
    <property type="entry name" value="Glutaconate Coenzyme A-transferase"/>
    <property type="match status" value="1"/>
</dbReference>
<dbReference type="InterPro" id="IPR046433">
    <property type="entry name" value="ActCoA_hydro"/>
</dbReference>
<dbReference type="AlphaFoldDB" id="A0A432XVQ0"/>
<organism evidence="2 3">
    <name type="scientific">Pseudidiomarina halophila</name>
    <dbReference type="NCBI Taxonomy" id="1449799"/>
    <lineage>
        <taxon>Bacteria</taxon>
        <taxon>Pseudomonadati</taxon>
        <taxon>Pseudomonadota</taxon>
        <taxon>Gammaproteobacteria</taxon>
        <taxon>Alteromonadales</taxon>
        <taxon>Idiomarinaceae</taxon>
        <taxon>Pseudidiomarina</taxon>
    </lineage>
</organism>
<gene>
    <name evidence="2" type="ORF">CWI69_06975</name>
</gene>
<protein>
    <submittedName>
        <fullName evidence="2">Acetyl-CoA hydrolase</fullName>
    </submittedName>
</protein>
<keyword evidence="3" id="KW-1185">Reference proteome</keyword>
<dbReference type="InterPro" id="IPR026888">
    <property type="entry name" value="AcetylCoA_hyd_C"/>
</dbReference>
<dbReference type="OrthoDB" id="9801795at2"/>
<reference evidence="3" key="1">
    <citation type="journal article" date="2018" name="Front. Microbiol.">
        <title>Genome-Based Analysis Reveals the Taxonomy and Diversity of the Family Idiomarinaceae.</title>
        <authorList>
            <person name="Liu Y."/>
            <person name="Lai Q."/>
            <person name="Shao Z."/>
        </authorList>
    </citation>
    <scope>NUCLEOTIDE SEQUENCE [LARGE SCALE GENOMIC DNA]</scope>
    <source>
        <strain evidence="3">BH195</strain>
    </source>
</reference>
<evidence type="ECO:0000313" key="2">
    <source>
        <dbReference type="EMBL" id="RUO52779.1"/>
    </source>
</evidence>
<name>A0A432XVQ0_9GAMM</name>
<dbReference type="GO" id="GO:0016787">
    <property type="term" value="F:hydrolase activity"/>
    <property type="evidence" value="ECO:0007669"/>
    <property type="project" value="UniProtKB-KW"/>
</dbReference>
<dbReference type="SUPFAM" id="SSF100950">
    <property type="entry name" value="NagB/RpiA/CoA transferase-like"/>
    <property type="match status" value="1"/>
</dbReference>
<dbReference type="RefSeq" id="WP_126763238.1">
    <property type="nucleotide sequence ID" value="NZ_JBHLTZ010000012.1"/>
</dbReference>
<dbReference type="Gene3D" id="3.40.1080.20">
    <property type="entry name" value="Acetyl-CoA hydrolase/transferase C-terminal domain"/>
    <property type="match status" value="1"/>
</dbReference>
<proteinExistence type="predicted"/>
<dbReference type="EMBL" id="PIPW01000002">
    <property type="protein sequence ID" value="RUO52779.1"/>
    <property type="molecule type" value="Genomic_DNA"/>
</dbReference>
<keyword evidence="2" id="KW-0378">Hydrolase</keyword>
<dbReference type="Pfam" id="PF13336">
    <property type="entry name" value="AcetylCoA_hyd_C"/>
    <property type="match status" value="1"/>
</dbReference>
<evidence type="ECO:0000259" key="1">
    <source>
        <dbReference type="Pfam" id="PF13336"/>
    </source>
</evidence>
<dbReference type="GO" id="GO:0006083">
    <property type="term" value="P:acetate metabolic process"/>
    <property type="evidence" value="ECO:0007669"/>
    <property type="project" value="InterPro"/>
</dbReference>
<dbReference type="InterPro" id="IPR038460">
    <property type="entry name" value="AcetylCoA_hyd_C_sf"/>
</dbReference>
<dbReference type="PANTHER" id="PTHR21432:SF20">
    <property type="entry name" value="ACETYL-COA HYDROLASE"/>
    <property type="match status" value="1"/>
</dbReference>
<dbReference type="GO" id="GO:0008775">
    <property type="term" value="F:acetate CoA-transferase activity"/>
    <property type="evidence" value="ECO:0007669"/>
    <property type="project" value="InterPro"/>
</dbReference>
<dbReference type="InterPro" id="IPR037171">
    <property type="entry name" value="NagB/RpiA_transferase-like"/>
</dbReference>
<dbReference type="PANTHER" id="PTHR21432">
    <property type="entry name" value="ACETYL-COA HYDROLASE-RELATED"/>
    <property type="match status" value="1"/>
</dbReference>
<feature type="domain" description="Acetyl-CoA hydrolase/transferase C-terminal" evidence="1">
    <location>
        <begin position="374"/>
        <end position="541"/>
    </location>
</feature>